<organism evidence="3 4">
    <name type="scientific">Sesamum alatum</name>
    <dbReference type="NCBI Taxonomy" id="300844"/>
    <lineage>
        <taxon>Eukaryota</taxon>
        <taxon>Viridiplantae</taxon>
        <taxon>Streptophyta</taxon>
        <taxon>Embryophyta</taxon>
        <taxon>Tracheophyta</taxon>
        <taxon>Spermatophyta</taxon>
        <taxon>Magnoliopsida</taxon>
        <taxon>eudicotyledons</taxon>
        <taxon>Gunneridae</taxon>
        <taxon>Pentapetalae</taxon>
        <taxon>asterids</taxon>
        <taxon>lamiids</taxon>
        <taxon>Lamiales</taxon>
        <taxon>Pedaliaceae</taxon>
        <taxon>Sesamum</taxon>
    </lineage>
</organism>
<dbReference type="AlphaFoldDB" id="A0AAE1XP70"/>
<keyword evidence="4" id="KW-1185">Reference proteome</keyword>
<evidence type="ECO:0000256" key="2">
    <source>
        <dbReference type="ARBA" id="ARBA00023211"/>
    </source>
</evidence>
<dbReference type="EMBL" id="JACGWO010000011">
    <property type="protein sequence ID" value="KAK4415436.1"/>
    <property type="molecule type" value="Genomic_DNA"/>
</dbReference>
<gene>
    <name evidence="3" type="ORF">Salat_2651000</name>
</gene>
<dbReference type="InterPro" id="IPR050587">
    <property type="entry name" value="GNT1/Glycosyltrans_8"/>
</dbReference>
<protein>
    <submittedName>
        <fullName evidence="3">UDP-glucuronate:xylan alpha-glucuronosyltransferase 2</fullName>
    </submittedName>
</protein>
<reference evidence="3" key="1">
    <citation type="submission" date="2020-06" db="EMBL/GenBank/DDBJ databases">
        <authorList>
            <person name="Li T."/>
            <person name="Hu X."/>
            <person name="Zhang T."/>
            <person name="Song X."/>
            <person name="Zhang H."/>
            <person name="Dai N."/>
            <person name="Sheng W."/>
            <person name="Hou X."/>
            <person name="Wei L."/>
        </authorList>
    </citation>
    <scope>NUCLEOTIDE SEQUENCE</scope>
    <source>
        <strain evidence="3">3651</strain>
        <tissue evidence="3">Leaf</tissue>
    </source>
</reference>
<dbReference type="GO" id="GO:0016757">
    <property type="term" value="F:glycosyltransferase activity"/>
    <property type="evidence" value="ECO:0007669"/>
    <property type="project" value="UniProtKB-KW"/>
</dbReference>
<proteinExistence type="predicted"/>
<dbReference type="Proteomes" id="UP001293254">
    <property type="component" value="Unassembled WGS sequence"/>
</dbReference>
<dbReference type="PANTHER" id="PTHR11183">
    <property type="entry name" value="GLYCOGENIN SUBFAMILY MEMBER"/>
    <property type="match status" value="1"/>
</dbReference>
<keyword evidence="2" id="KW-0464">Manganese</keyword>
<sequence length="267" mass="31627">MEAIAQKPQKREAYATVLHSSKSYVWCNRLSPQLQTRTHRDLILLLDPSFSNPPAKLSPGPAHRLRQDHLHRLRRRRFHQPRHPLPLPQMSAGNDGSIFNSGVMVIKPSNCTFRMLMDRRKDIVSYNGGDQGFLNEVFVWWHRLPRRVNFLKNFWSNSSIEASVKNQLLGSDPPKLYSLHYLGFKPWQCYRDYDCNWDVADQRVYASDAAHERWWKVHDAMEEGLQRFCGLSEERKIEVEWGRKMAREMGFRDQHWRINVTDPRKFI</sequence>
<accession>A0AAE1XP70</accession>
<evidence type="ECO:0000256" key="1">
    <source>
        <dbReference type="ARBA" id="ARBA00022676"/>
    </source>
</evidence>
<evidence type="ECO:0000313" key="3">
    <source>
        <dbReference type="EMBL" id="KAK4415436.1"/>
    </source>
</evidence>
<name>A0AAE1XP70_9LAMI</name>
<keyword evidence="1" id="KW-0808">Transferase</keyword>
<comment type="caution">
    <text evidence="3">The sequence shown here is derived from an EMBL/GenBank/DDBJ whole genome shotgun (WGS) entry which is preliminary data.</text>
</comment>
<keyword evidence="1" id="KW-0328">Glycosyltransferase</keyword>
<dbReference type="Gene3D" id="3.90.550.10">
    <property type="entry name" value="Spore Coat Polysaccharide Biosynthesis Protein SpsA, Chain A"/>
    <property type="match status" value="1"/>
</dbReference>
<reference evidence="3" key="2">
    <citation type="journal article" date="2024" name="Plant">
        <title>Genomic evolution and insights into agronomic trait innovations of Sesamum species.</title>
        <authorList>
            <person name="Miao H."/>
            <person name="Wang L."/>
            <person name="Qu L."/>
            <person name="Liu H."/>
            <person name="Sun Y."/>
            <person name="Le M."/>
            <person name="Wang Q."/>
            <person name="Wei S."/>
            <person name="Zheng Y."/>
            <person name="Lin W."/>
            <person name="Duan Y."/>
            <person name="Cao H."/>
            <person name="Xiong S."/>
            <person name="Wang X."/>
            <person name="Wei L."/>
            <person name="Li C."/>
            <person name="Ma Q."/>
            <person name="Ju M."/>
            <person name="Zhao R."/>
            <person name="Li G."/>
            <person name="Mu C."/>
            <person name="Tian Q."/>
            <person name="Mei H."/>
            <person name="Zhang T."/>
            <person name="Gao T."/>
            <person name="Zhang H."/>
        </authorList>
    </citation>
    <scope>NUCLEOTIDE SEQUENCE</scope>
    <source>
        <strain evidence="3">3651</strain>
    </source>
</reference>
<dbReference type="InterPro" id="IPR029044">
    <property type="entry name" value="Nucleotide-diphossugar_trans"/>
</dbReference>
<dbReference type="SUPFAM" id="SSF53448">
    <property type="entry name" value="Nucleotide-diphospho-sugar transferases"/>
    <property type="match status" value="1"/>
</dbReference>
<evidence type="ECO:0000313" key="4">
    <source>
        <dbReference type="Proteomes" id="UP001293254"/>
    </source>
</evidence>